<dbReference type="OrthoDB" id="9837at2157"/>
<protein>
    <recommendedName>
        <fullName evidence="2">AAA+ ATPase domain-containing protein</fullName>
    </recommendedName>
</protein>
<name>A0A2A2FI80_9EURY</name>
<feature type="coiled-coil region" evidence="1">
    <location>
        <begin position="118"/>
        <end position="145"/>
    </location>
</feature>
<evidence type="ECO:0000313" key="3">
    <source>
        <dbReference type="EMBL" id="PAU85156.1"/>
    </source>
</evidence>
<feature type="domain" description="AAA+ ATPase" evidence="2">
    <location>
        <begin position="559"/>
        <end position="747"/>
    </location>
</feature>
<dbReference type="GO" id="GO:0016887">
    <property type="term" value="F:ATP hydrolysis activity"/>
    <property type="evidence" value="ECO:0007669"/>
    <property type="project" value="InterPro"/>
</dbReference>
<keyword evidence="4" id="KW-1185">Reference proteome</keyword>
<dbReference type="InterPro" id="IPR027417">
    <property type="entry name" value="P-loop_NTPase"/>
</dbReference>
<keyword evidence="1" id="KW-0175">Coiled coil</keyword>
<dbReference type="Pfam" id="PF07728">
    <property type="entry name" value="AAA_5"/>
    <property type="match status" value="1"/>
</dbReference>
<evidence type="ECO:0000259" key="2">
    <source>
        <dbReference type="SMART" id="SM00382"/>
    </source>
</evidence>
<dbReference type="RefSeq" id="WP_095635279.1">
    <property type="nucleotide sequence ID" value="NZ_NSKC01000001.1"/>
</dbReference>
<dbReference type="PANTHER" id="PTHR37291">
    <property type="entry name" value="5-METHYLCYTOSINE-SPECIFIC RESTRICTION ENZYME B"/>
    <property type="match status" value="1"/>
</dbReference>
<sequence>MALDKPEEIIRVWDSYADAEFRYASSDGTVHDHGEQNSKRREQLPTRIDILNRFLDREIDLKTFRSEMVSAEASNRLWGFSGTSGGMFLNMLISTAEPDHEPELPALLRELLIAPENKDAAGEKIRRLERRVEDIRSRIDNVQKAPHAGSIPYFLSYFWQLQEPDTYPIYYKSIRDALSNLDIWEPGGDYAEDYIEFWKLNEEIRDAIETHTGDEIHLWDIERLCLYWLNKEMIDEPETAQYFWINSASTGWYQEGGEAFYKTTQADGTERRNIEAYEQARPGDQVLVYRNAPRQAIVGKARVTEGLHEEYVESYDGPAEGITITWDRSLEGVEWDDITRLPQLEGNPVVESNNPYVVTELSEDAYTTLLRLAEAGGPNHYWVTSNHRQWDVQSMTEGEEIFYTAFSEAGAPRNQQEAFEAAGAGDPVLFYASAPTSAIVGEGTVVEGLHTEQTESHEEPVEGVTIRYDGSIEPLDWSTVESMPELADTTVVRTNGRGAIFSLSEEAFKALRHENPLEDRIESLRERLARLSVSVDLPDELYYESEDELQRQIQASLNSGKHIIFTGPPGTGKTKLAKHVCERVVATQGELVDDYRFTTATAEWTTFDTIGGYVPNRTAEGDELVFQPRIFLDCFRRDGEIRNEWLVIDEINRSDIDKAFGQLFSVLSGDTVQLPYERDKPVEIASLDESTSEERLESIVTTPDIFPVTPSWRLLATMNTYDKTSLYELSYAFMRRFNFVHVGVPPLEKDGQVRTSLLDPNEDENYATAWIEADESLRDVLETAHKQTAVVWHKVNQHQTIGPSIVRDILGYLTAAGPDVPTDPGPALTDAVVALVFPQLEGMAPQAQRSLVDSLTATGVQTESGPIDLTLDGDRLERKAEDFFDLPPRTDE</sequence>
<dbReference type="Proteomes" id="UP000218083">
    <property type="component" value="Unassembled WGS sequence"/>
</dbReference>
<dbReference type="InterPro" id="IPR052934">
    <property type="entry name" value="Methyl-DNA_Rec/Restrict_Enz"/>
</dbReference>
<comment type="caution">
    <text evidence="3">The sequence shown here is derived from an EMBL/GenBank/DDBJ whole genome shotgun (WGS) entry which is preliminary data.</text>
</comment>
<accession>A0A2A2FI80</accession>
<dbReference type="Gene3D" id="3.10.590.10">
    <property type="entry name" value="ph1033 like domains"/>
    <property type="match status" value="1"/>
</dbReference>
<dbReference type="InterPro" id="IPR011704">
    <property type="entry name" value="ATPase_dyneun-rel_AAA"/>
</dbReference>
<evidence type="ECO:0000313" key="4">
    <source>
        <dbReference type="Proteomes" id="UP000218083"/>
    </source>
</evidence>
<dbReference type="EMBL" id="NSKC01000001">
    <property type="protein sequence ID" value="PAU85156.1"/>
    <property type="molecule type" value="Genomic_DNA"/>
</dbReference>
<dbReference type="SUPFAM" id="SSF88697">
    <property type="entry name" value="PUA domain-like"/>
    <property type="match status" value="2"/>
</dbReference>
<dbReference type="Gene3D" id="3.40.50.300">
    <property type="entry name" value="P-loop containing nucleotide triphosphate hydrolases"/>
    <property type="match status" value="1"/>
</dbReference>
<dbReference type="InterPro" id="IPR015947">
    <property type="entry name" value="PUA-like_sf"/>
</dbReference>
<evidence type="ECO:0000256" key="1">
    <source>
        <dbReference type="SAM" id="Coils"/>
    </source>
</evidence>
<dbReference type="AlphaFoldDB" id="A0A2A2FI80"/>
<dbReference type="GO" id="GO:0005524">
    <property type="term" value="F:ATP binding"/>
    <property type="evidence" value="ECO:0007669"/>
    <property type="project" value="InterPro"/>
</dbReference>
<reference evidence="3 4" key="1">
    <citation type="submission" date="2017-08" db="EMBL/GenBank/DDBJ databases">
        <title>The strain WRN001 was isolated from Binhai saline alkaline soil, Tianjin, China.</title>
        <authorList>
            <person name="Liu D."/>
            <person name="Zhang G."/>
        </authorList>
    </citation>
    <scope>NUCLEOTIDE SEQUENCE [LARGE SCALE GENOMIC DNA]</scope>
    <source>
        <strain evidence="3 4">WN019</strain>
    </source>
</reference>
<dbReference type="InterPro" id="IPR003593">
    <property type="entry name" value="AAA+_ATPase"/>
</dbReference>
<gene>
    <name evidence="3" type="ORF">CK500_00335</name>
</gene>
<organism evidence="3 4">
    <name type="scientific">Halorubrum salipaludis</name>
    <dbReference type="NCBI Taxonomy" id="2032630"/>
    <lineage>
        <taxon>Archaea</taxon>
        <taxon>Methanobacteriati</taxon>
        <taxon>Methanobacteriota</taxon>
        <taxon>Stenosarchaea group</taxon>
        <taxon>Halobacteria</taxon>
        <taxon>Halobacteriales</taxon>
        <taxon>Haloferacaceae</taxon>
        <taxon>Halorubrum</taxon>
    </lineage>
</organism>
<dbReference type="SMART" id="SM00382">
    <property type="entry name" value="AAA"/>
    <property type="match status" value="1"/>
</dbReference>
<proteinExistence type="predicted"/>
<dbReference type="SUPFAM" id="SSF52540">
    <property type="entry name" value="P-loop containing nucleoside triphosphate hydrolases"/>
    <property type="match status" value="1"/>
</dbReference>
<dbReference type="PANTHER" id="PTHR37291:SF1">
    <property type="entry name" value="TYPE IV METHYL-DIRECTED RESTRICTION ENZYME ECOKMCRB SUBUNIT"/>
    <property type="match status" value="1"/>
</dbReference>